<proteinExistence type="predicted"/>
<evidence type="ECO:0000313" key="1">
    <source>
        <dbReference type="EMBL" id="QQP91186.1"/>
    </source>
</evidence>
<gene>
    <name evidence="1" type="ORF">IGS68_08250</name>
</gene>
<dbReference type="Pfam" id="PF09929">
    <property type="entry name" value="DUF2161"/>
    <property type="match status" value="1"/>
</dbReference>
<dbReference type="InterPro" id="IPR018679">
    <property type="entry name" value="DUF2161"/>
</dbReference>
<reference evidence="1" key="1">
    <citation type="submission" date="2021-02" db="EMBL/GenBank/DDBJ databases">
        <title>Skermanella TT6 skin isolate.</title>
        <authorList>
            <person name="Lee K."/>
            <person name="Ganzorig M."/>
        </authorList>
    </citation>
    <scope>NUCLEOTIDE SEQUENCE</scope>
    <source>
        <strain evidence="1">TT6</strain>
    </source>
</reference>
<dbReference type="RefSeq" id="WP_201078836.1">
    <property type="nucleotide sequence ID" value="NZ_CP067420.1"/>
</dbReference>
<keyword evidence="2" id="KW-1185">Reference proteome</keyword>
<dbReference type="EMBL" id="CP067420">
    <property type="protein sequence ID" value="QQP91186.1"/>
    <property type="molecule type" value="Genomic_DNA"/>
</dbReference>
<evidence type="ECO:0008006" key="3">
    <source>
        <dbReference type="Google" id="ProtNLM"/>
    </source>
</evidence>
<sequence length="241" mass="26263">MPITSEVELYDPVKAFLEAQGYDVKGEVRSCDLVAVRAGEPPVLVELKLRFSLSLVLQGIDRLALSERVYLAVPRPTGRRASGPNANDGNVRKLCRMLGLGLLTVDPAARAGRQVDLVIEPAPYRPRVNAKRARLLLKEHGRRLGDPNRGGSSKVKIVTAYRQEALRCAALLKANGPMAVAALRRDGDAPNAAGILQRNVYGWFERVSRGSYRLTGEGLRGLEQFAPEIPAEELAEHSAPP</sequence>
<dbReference type="Proteomes" id="UP000595197">
    <property type="component" value="Chromosome"/>
</dbReference>
<name>A0ABX7BDS0_9PROT</name>
<organism evidence="1 2">
    <name type="scientific">Skermanella cutis</name>
    <dbReference type="NCBI Taxonomy" id="2775420"/>
    <lineage>
        <taxon>Bacteria</taxon>
        <taxon>Pseudomonadati</taxon>
        <taxon>Pseudomonadota</taxon>
        <taxon>Alphaproteobacteria</taxon>
        <taxon>Rhodospirillales</taxon>
        <taxon>Azospirillaceae</taxon>
        <taxon>Skermanella</taxon>
    </lineage>
</organism>
<evidence type="ECO:0000313" key="2">
    <source>
        <dbReference type="Proteomes" id="UP000595197"/>
    </source>
</evidence>
<accession>A0ABX7BDS0</accession>
<protein>
    <recommendedName>
        <fullName evidence="3">DUF2161 domain-containing phosphodiesterase</fullName>
    </recommendedName>
</protein>